<evidence type="ECO:0000313" key="1">
    <source>
        <dbReference type="Proteomes" id="UP000095283"/>
    </source>
</evidence>
<dbReference type="WBParaSite" id="Hba_15110">
    <property type="protein sequence ID" value="Hba_15110"/>
    <property type="gene ID" value="Hba_15110"/>
</dbReference>
<organism evidence="1 2">
    <name type="scientific">Heterorhabditis bacteriophora</name>
    <name type="common">Entomopathogenic nematode worm</name>
    <dbReference type="NCBI Taxonomy" id="37862"/>
    <lineage>
        <taxon>Eukaryota</taxon>
        <taxon>Metazoa</taxon>
        <taxon>Ecdysozoa</taxon>
        <taxon>Nematoda</taxon>
        <taxon>Chromadorea</taxon>
        <taxon>Rhabditida</taxon>
        <taxon>Rhabditina</taxon>
        <taxon>Rhabditomorpha</taxon>
        <taxon>Strongyloidea</taxon>
        <taxon>Heterorhabditidae</taxon>
        <taxon>Heterorhabditis</taxon>
    </lineage>
</organism>
<accession>A0A1I7XCM7</accession>
<protein>
    <submittedName>
        <fullName evidence="2">Ubiquitinyl hydrolase 1</fullName>
    </submittedName>
</protein>
<reference evidence="2" key="1">
    <citation type="submission" date="2016-11" db="UniProtKB">
        <authorList>
            <consortium name="WormBaseParasite"/>
        </authorList>
    </citation>
    <scope>IDENTIFICATION</scope>
</reference>
<sequence>MWSKSSGRNGRKENLKPLTNYDLEELVKLLKIRNFRGIFMRDTLPNEGIKETEVGIVNLDSSSGKGTHWVCYSKNKGKIYYFDSFGLDPPLQLQEYLKSRNKKDKVELSTFKVQDFGTQ</sequence>
<keyword evidence="1" id="KW-1185">Reference proteome</keyword>
<evidence type="ECO:0000313" key="2">
    <source>
        <dbReference type="WBParaSite" id="Hba_15110"/>
    </source>
</evidence>
<dbReference type="Gene3D" id="3.40.395.10">
    <property type="entry name" value="Adenoviral Proteinase, Chain A"/>
    <property type="match status" value="1"/>
</dbReference>
<dbReference type="Proteomes" id="UP000095283">
    <property type="component" value="Unplaced"/>
</dbReference>
<proteinExistence type="predicted"/>
<dbReference type="AlphaFoldDB" id="A0A1I7XCM7"/>
<name>A0A1I7XCM7_HETBA</name>